<proteinExistence type="predicted"/>
<dbReference type="EMBL" id="QPJQ01000013">
    <property type="protein sequence ID" value="RCX03400.1"/>
    <property type="molecule type" value="Genomic_DNA"/>
</dbReference>
<dbReference type="Proteomes" id="UP000253506">
    <property type="component" value="Unassembled WGS sequence"/>
</dbReference>
<evidence type="ECO:0000313" key="3">
    <source>
        <dbReference type="Proteomes" id="UP000253506"/>
    </source>
</evidence>
<dbReference type="RefSeq" id="WP_114411888.1">
    <property type="nucleotide sequence ID" value="NZ_QPJQ01000013.1"/>
</dbReference>
<comment type="caution">
    <text evidence="2">The sequence shown here is derived from an EMBL/GenBank/DDBJ whole genome shotgun (WGS) entry which is preliminary data.</text>
</comment>
<feature type="domain" description="ParE-like toxin" evidence="1">
    <location>
        <begin position="14"/>
        <end position="77"/>
    </location>
</feature>
<reference evidence="2 3" key="1">
    <citation type="submission" date="2018-07" db="EMBL/GenBank/DDBJ databases">
        <title>Genomic Encyclopedia of Type Strains, Phase III (KMG-III): the genomes of soil and plant-associated and newly described type strains.</title>
        <authorList>
            <person name="Whitman W."/>
        </authorList>
    </citation>
    <scope>NUCLEOTIDE SEQUENCE [LARGE SCALE GENOMIC DNA]</scope>
    <source>
        <strain evidence="2 3">CECT 7731</strain>
    </source>
</reference>
<dbReference type="OrthoDB" id="6106707at2"/>
<evidence type="ECO:0000259" key="1">
    <source>
        <dbReference type="Pfam" id="PF24732"/>
    </source>
</evidence>
<evidence type="ECO:0000313" key="2">
    <source>
        <dbReference type="EMBL" id="RCX03400.1"/>
    </source>
</evidence>
<name>A0A369A257_9GAMM</name>
<dbReference type="InterPro" id="IPR035093">
    <property type="entry name" value="RelE/ParE_toxin_dom_sf"/>
</dbReference>
<dbReference type="AlphaFoldDB" id="A0A369A257"/>
<accession>A0A369A257</accession>
<gene>
    <name evidence="2" type="ORF">DFP77_11320</name>
</gene>
<sequence>MTIQVKEHDAIPTHIQKKAWKEIYRLIANETRLRKWKALRCQRGMYRLRLNRNYRLVVAKESIRTGAYEIMKHSTFDKRFR</sequence>
<dbReference type="InterPro" id="IPR056925">
    <property type="entry name" value="ParE-like"/>
</dbReference>
<protein>
    <recommendedName>
        <fullName evidence="1">ParE-like toxin domain-containing protein</fullName>
    </recommendedName>
</protein>
<organism evidence="2 3">
    <name type="scientific">Marinomonas foliarum</name>
    <dbReference type="NCBI Taxonomy" id="491950"/>
    <lineage>
        <taxon>Bacteria</taxon>
        <taxon>Pseudomonadati</taxon>
        <taxon>Pseudomonadota</taxon>
        <taxon>Gammaproteobacteria</taxon>
        <taxon>Oceanospirillales</taxon>
        <taxon>Oceanospirillaceae</taxon>
        <taxon>Marinomonas</taxon>
    </lineage>
</organism>
<dbReference type="Pfam" id="PF24732">
    <property type="entry name" value="ParE_like"/>
    <property type="match status" value="1"/>
</dbReference>
<dbReference type="SUPFAM" id="SSF143011">
    <property type="entry name" value="RelE-like"/>
    <property type="match status" value="1"/>
</dbReference>